<dbReference type="OrthoDB" id="8858530at2"/>
<dbReference type="RefSeq" id="WP_091006579.1">
    <property type="nucleotide sequence ID" value="NZ_CP041743.1"/>
</dbReference>
<feature type="domain" description="Secretin/TonB short N-terminal" evidence="4">
    <location>
        <begin position="63"/>
        <end position="114"/>
    </location>
</feature>
<evidence type="ECO:0000256" key="2">
    <source>
        <dbReference type="ARBA" id="ARBA00023136"/>
    </source>
</evidence>
<evidence type="ECO:0000259" key="4">
    <source>
        <dbReference type="SMART" id="SM00965"/>
    </source>
</evidence>
<dbReference type="PROSITE" id="PS51257">
    <property type="entry name" value="PROKAR_LIPOPROTEIN"/>
    <property type="match status" value="1"/>
</dbReference>
<proteinExistence type="predicted"/>
<dbReference type="SUPFAM" id="SSF74653">
    <property type="entry name" value="TolA/TonB C-terminal domain"/>
    <property type="match status" value="1"/>
</dbReference>
<organism evidence="5 6">
    <name type="scientific">Paraburkholderia megapolitana</name>
    <dbReference type="NCBI Taxonomy" id="420953"/>
    <lineage>
        <taxon>Bacteria</taxon>
        <taxon>Pseudomonadati</taxon>
        <taxon>Pseudomonadota</taxon>
        <taxon>Betaproteobacteria</taxon>
        <taxon>Burkholderiales</taxon>
        <taxon>Burkholderiaceae</taxon>
        <taxon>Paraburkholderia</taxon>
    </lineage>
</organism>
<dbReference type="AlphaFoldDB" id="A0A1I3DG02"/>
<evidence type="ECO:0000313" key="5">
    <source>
        <dbReference type="EMBL" id="SFH85509.1"/>
    </source>
</evidence>
<dbReference type="Pfam" id="PF13103">
    <property type="entry name" value="TonB_2"/>
    <property type="match status" value="1"/>
</dbReference>
<dbReference type="EMBL" id="FOQU01000001">
    <property type="protein sequence ID" value="SFH85509.1"/>
    <property type="molecule type" value="Genomic_DNA"/>
</dbReference>
<keyword evidence="6" id="KW-1185">Reference proteome</keyword>
<protein>
    <submittedName>
        <fullName evidence="5">TonB C terminal</fullName>
    </submittedName>
</protein>
<keyword evidence="1" id="KW-0813">Transport</keyword>
<keyword evidence="3" id="KW-0998">Cell outer membrane</keyword>
<dbReference type="Gene3D" id="3.55.50.30">
    <property type="match status" value="1"/>
</dbReference>
<evidence type="ECO:0000256" key="1">
    <source>
        <dbReference type="ARBA" id="ARBA00022448"/>
    </source>
</evidence>
<sequence length="244" mass="25772">MRRSWTPNGVLALIACLLFTVLTTRCAEAQEGERDSHPSAVHFDLPAQPLAQALQAFAHLTELVVLAPTPLLEGRTSAAVSGDFTPRDALEQMLVSTGLHAEFMGPDEAIIAMQPAEPAAPVADSAAASAVQPDDGIGANEEQRNYAGLLQARLTDALCAQPAAVPGNYRLIAQLRIDNRGAVVAVNMVASSGLASRDAVIVRAMRALKLDSAPPRDLPQPVTIWLRPVDGRVHIRCPQTGAGN</sequence>
<dbReference type="Proteomes" id="UP000199548">
    <property type="component" value="Unassembled WGS sequence"/>
</dbReference>
<accession>A0A1I3DG02</accession>
<evidence type="ECO:0000313" key="6">
    <source>
        <dbReference type="Proteomes" id="UP000199548"/>
    </source>
</evidence>
<dbReference type="Gene3D" id="3.30.1150.10">
    <property type="match status" value="1"/>
</dbReference>
<dbReference type="InterPro" id="IPR011662">
    <property type="entry name" value="Secretin/TonB_short_N"/>
</dbReference>
<name>A0A1I3DG02_9BURK</name>
<keyword evidence="2" id="KW-0472">Membrane</keyword>
<gene>
    <name evidence="5" type="ORF">SAMN05192543_101280</name>
</gene>
<dbReference type="GO" id="GO:0019867">
    <property type="term" value="C:outer membrane"/>
    <property type="evidence" value="ECO:0007669"/>
    <property type="project" value="InterPro"/>
</dbReference>
<dbReference type="Pfam" id="PF07660">
    <property type="entry name" value="STN"/>
    <property type="match status" value="1"/>
</dbReference>
<evidence type="ECO:0000256" key="3">
    <source>
        <dbReference type="ARBA" id="ARBA00023237"/>
    </source>
</evidence>
<dbReference type="SMART" id="SM00965">
    <property type="entry name" value="STN"/>
    <property type="match status" value="1"/>
</dbReference>
<reference evidence="5 6" key="1">
    <citation type="submission" date="2016-10" db="EMBL/GenBank/DDBJ databases">
        <authorList>
            <person name="de Groot N.N."/>
        </authorList>
    </citation>
    <scope>NUCLEOTIDE SEQUENCE [LARGE SCALE GENOMIC DNA]</scope>
    <source>
        <strain evidence="5 6">LMG 23650</strain>
    </source>
</reference>
<dbReference type="STRING" id="420953.SAMN05192543_101280"/>